<evidence type="ECO:0000313" key="2">
    <source>
        <dbReference type="Proteomes" id="UP000419138"/>
    </source>
</evidence>
<comment type="caution">
    <text evidence="1">The sequence shown here is derived from an EMBL/GenBank/DDBJ whole genome shotgun (WGS) entry which is preliminary data.</text>
</comment>
<sequence length="301" mass="33451">METTGAAGTGRLPTPGEAAEFARALYETPEAYAGHGPVPVLAHEPGASLRERRESFRGVYEAVVDRIGEPTLYGGSAHGPNVRWRDERRIVLLAGDRHRARLSVHDTDALESGEMRTFDWGGAWSADEPHDFDLLPYIWQLDRTGPGERPARRTGGRMAPSLCHFESALELMLAAWVEQLPVQVGDDWAGFSLTSGADRGRQLQISYALAEGLHVSVDDRDGEDSPERARLMRSRGWQSRDRGWWQAEFPDPERRETAEAARLAIAELRARGTSDPKELRARDVSCKDRGELLLPGLGIRH</sequence>
<accession>A0A646KGS1</accession>
<proteinExistence type="predicted"/>
<reference evidence="1 2" key="1">
    <citation type="submission" date="2019-05" db="EMBL/GenBank/DDBJ databases">
        <title>Comparative genomics and metabolomics analyses of clavulanic acid producing Streptomyces species provides insight into specialized metabolism and evolution of beta-lactam biosynthetic gene clusters.</title>
        <authorList>
            <person name="Moore M.A."/>
            <person name="Cruz-Morales P."/>
            <person name="Barona Gomez F."/>
            <person name="Kapil T."/>
        </authorList>
    </citation>
    <scope>NUCLEOTIDE SEQUENCE [LARGE SCALE GENOMIC DNA]</scope>
    <source>
        <strain evidence="1 2">NRRL 5741</strain>
    </source>
</reference>
<dbReference type="AlphaFoldDB" id="A0A646KGS1"/>
<evidence type="ECO:0000313" key="1">
    <source>
        <dbReference type="EMBL" id="MQT01261.1"/>
    </source>
</evidence>
<dbReference type="OrthoDB" id="4217155at2"/>
<gene>
    <name evidence="1" type="ORF">FF041_13825</name>
</gene>
<organism evidence="1 2">
    <name type="scientific">Streptomyces jumonjinensis</name>
    <dbReference type="NCBI Taxonomy" id="1945"/>
    <lineage>
        <taxon>Bacteria</taxon>
        <taxon>Bacillati</taxon>
        <taxon>Actinomycetota</taxon>
        <taxon>Actinomycetes</taxon>
        <taxon>Kitasatosporales</taxon>
        <taxon>Streptomycetaceae</taxon>
        <taxon>Streptomyces</taxon>
    </lineage>
</organism>
<dbReference type="Proteomes" id="UP000419138">
    <property type="component" value="Unassembled WGS sequence"/>
</dbReference>
<keyword evidence="2" id="KW-1185">Reference proteome</keyword>
<dbReference type="EMBL" id="VCLA01000117">
    <property type="protein sequence ID" value="MQT01261.1"/>
    <property type="molecule type" value="Genomic_DNA"/>
</dbReference>
<protein>
    <submittedName>
        <fullName evidence="1">Uncharacterized protein</fullName>
    </submittedName>
</protein>
<name>A0A646KGS1_STRJU</name>